<proteinExistence type="predicted"/>
<dbReference type="RefSeq" id="WP_307331276.1">
    <property type="nucleotide sequence ID" value="NZ_JAUSUG010000028.1"/>
</dbReference>
<keyword evidence="2" id="KW-1185">Reference proteome</keyword>
<name>A0ABU0A1X0_9BACI</name>
<dbReference type="Proteomes" id="UP001230005">
    <property type="component" value="Unassembled WGS sequence"/>
</dbReference>
<gene>
    <name evidence="1" type="ORF">J2S74_004946</name>
</gene>
<dbReference type="EMBL" id="JAUSUG010000028">
    <property type="protein sequence ID" value="MDQ0257488.1"/>
    <property type="molecule type" value="Genomic_DNA"/>
</dbReference>
<comment type="caution">
    <text evidence="1">The sequence shown here is derived from an EMBL/GenBank/DDBJ whole genome shotgun (WGS) entry which is preliminary data.</text>
</comment>
<evidence type="ECO:0000313" key="1">
    <source>
        <dbReference type="EMBL" id="MDQ0257488.1"/>
    </source>
</evidence>
<sequence>MSFIRTSLLFFLAILLLTGCMYPDERRVENRVPYPDQIQSVQSAVIQYRQGNGVLPVSDRGEETSIFQRYPVNFSQLIPNYLQSPPGNSFESGGVFQYVLLYPDEIPEVKVIDLTMSRTIQEFSRRVQLYRREHSFAPVAEFAGDELLRLDFEALNYDEEPTVDSPYHPNHRLPLLMQTNGEIVVDYTLDIKYFIEEYGLGEYSYGDDLRWLLVEHSPFIPVNSRPQTINEDGTAEFLKINN</sequence>
<accession>A0ABU0A1X0</accession>
<reference evidence="1 2" key="1">
    <citation type="submission" date="2023-07" db="EMBL/GenBank/DDBJ databases">
        <title>Genomic Encyclopedia of Type Strains, Phase IV (KMG-IV): sequencing the most valuable type-strain genomes for metagenomic binning, comparative biology and taxonomic classification.</title>
        <authorList>
            <person name="Goeker M."/>
        </authorList>
    </citation>
    <scope>NUCLEOTIDE SEQUENCE [LARGE SCALE GENOMIC DNA]</scope>
    <source>
        <strain evidence="1 2">DSM 9768</strain>
    </source>
</reference>
<protein>
    <submittedName>
        <fullName evidence="1">Uncharacterized protein</fullName>
    </submittedName>
</protein>
<evidence type="ECO:0000313" key="2">
    <source>
        <dbReference type="Proteomes" id="UP001230005"/>
    </source>
</evidence>
<dbReference type="PROSITE" id="PS51257">
    <property type="entry name" value="PROKAR_LIPOPROTEIN"/>
    <property type="match status" value="1"/>
</dbReference>
<organism evidence="1 2">
    <name type="scientific">Evansella vedderi</name>
    <dbReference type="NCBI Taxonomy" id="38282"/>
    <lineage>
        <taxon>Bacteria</taxon>
        <taxon>Bacillati</taxon>
        <taxon>Bacillota</taxon>
        <taxon>Bacilli</taxon>
        <taxon>Bacillales</taxon>
        <taxon>Bacillaceae</taxon>
        <taxon>Evansella</taxon>
    </lineage>
</organism>